<dbReference type="InterPro" id="IPR011660">
    <property type="entry name" value="VapB-like"/>
</dbReference>
<dbReference type="AlphaFoldDB" id="A0A1W1ED12"/>
<proteinExistence type="predicted"/>
<protein>
    <recommendedName>
        <fullName evidence="2">Ribbon-helix-helix protein CopG domain-containing protein</fullName>
    </recommendedName>
</protein>
<accession>A0A1W1ED12</accession>
<name>A0A1W1ED12_9ZZZZ</name>
<organism evidence="1">
    <name type="scientific">hydrothermal vent metagenome</name>
    <dbReference type="NCBI Taxonomy" id="652676"/>
    <lineage>
        <taxon>unclassified sequences</taxon>
        <taxon>metagenomes</taxon>
        <taxon>ecological metagenomes</taxon>
    </lineage>
</organism>
<gene>
    <name evidence="1" type="ORF">MNB_SV-5-466</name>
</gene>
<reference evidence="1" key="1">
    <citation type="submission" date="2016-10" db="EMBL/GenBank/DDBJ databases">
        <authorList>
            <person name="de Groot N.N."/>
        </authorList>
    </citation>
    <scope>NUCLEOTIDE SEQUENCE</scope>
</reference>
<sequence length="82" mass="9527">MSVRKNFIFDEDVDEHLKEIAKAEGKTQTQITQEAIEERYKKISIQKKLDVLDEIYDSFHGLLTNVDSKASRIEHAVDKYGK</sequence>
<dbReference type="Pfam" id="PF07704">
    <property type="entry name" value="PSK_trans_fac"/>
    <property type="match status" value="1"/>
</dbReference>
<evidence type="ECO:0008006" key="2">
    <source>
        <dbReference type="Google" id="ProtNLM"/>
    </source>
</evidence>
<evidence type="ECO:0000313" key="1">
    <source>
        <dbReference type="EMBL" id="SFZ97896.1"/>
    </source>
</evidence>
<dbReference type="EMBL" id="FPKX01000027">
    <property type="protein sequence ID" value="SFZ97896.1"/>
    <property type="molecule type" value="Genomic_DNA"/>
</dbReference>